<name>A0A5C0AZY0_9BURK</name>
<reference evidence="1 2" key="1">
    <citation type="submission" date="2019-08" db="EMBL/GenBank/DDBJ databases">
        <title>Amphibian skin-associated Pigmentiphaga: genome sequence and occurrence across geography and hosts.</title>
        <authorList>
            <person name="Bletz M.C."/>
            <person name="Bunk B."/>
            <person name="Sproeer C."/>
            <person name="Biwer P."/>
            <person name="Reiter S."/>
            <person name="Rabemananjara F.C.E."/>
            <person name="Schulz S."/>
            <person name="Overmann J."/>
            <person name="Vences M."/>
        </authorList>
    </citation>
    <scope>NUCLEOTIDE SEQUENCE [LARGE SCALE GENOMIC DNA]</scope>
    <source>
        <strain evidence="1 2">Mada1488</strain>
    </source>
</reference>
<dbReference type="AlphaFoldDB" id="A0A5C0AZY0"/>
<dbReference type="Proteomes" id="UP000325161">
    <property type="component" value="Chromosome"/>
</dbReference>
<dbReference type="KEGG" id="pacr:FXN63_14960"/>
<dbReference type="SUPFAM" id="SSF52540">
    <property type="entry name" value="P-loop containing nucleoside triphosphate hydrolases"/>
    <property type="match status" value="1"/>
</dbReference>
<dbReference type="Gene3D" id="3.40.50.300">
    <property type="entry name" value="P-loop containing nucleotide triphosphate hydrolases"/>
    <property type="match status" value="1"/>
</dbReference>
<dbReference type="RefSeq" id="WP_148816040.1">
    <property type="nucleotide sequence ID" value="NZ_CP043046.1"/>
</dbReference>
<sequence length="224" mass="24546">MAQIVCIIGNKGGTGKTTLSHMIAHGIGLMGKRAVCVLTDISREKLSKESRTYLPFDARSPDNLNKVIRTISNVPDWFGVVDGGGNRPATDRMLAEPADLVLLPFRDSHEDIRTVMSDLERFPRARALPSQWPTNAHARAAADKAVDSLMGHYRHRILPPVPMFSSSKLLLQSDVPDRLPATLNNVCKQLARNVFSLWGVSETGEPVSVEDVLGALVKDVAEQE</sequence>
<dbReference type="EMBL" id="CP043046">
    <property type="protein sequence ID" value="QEI06993.1"/>
    <property type="molecule type" value="Genomic_DNA"/>
</dbReference>
<gene>
    <name evidence="1" type="ORF">FXN63_14960</name>
</gene>
<protein>
    <submittedName>
        <fullName evidence="1">ParA family protein</fullName>
    </submittedName>
</protein>
<dbReference type="OrthoDB" id="8680634at2"/>
<proteinExistence type="predicted"/>
<dbReference type="InterPro" id="IPR027417">
    <property type="entry name" value="P-loop_NTPase"/>
</dbReference>
<evidence type="ECO:0000313" key="2">
    <source>
        <dbReference type="Proteomes" id="UP000325161"/>
    </source>
</evidence>
<evidence type="ECO:0000313" key="1">
    <source>
        <dbReference type="EMBL" id="QEI06993.1"/>
    </source>
</evidence>
<organism evidence="1 2">
    <name type="scientific">Pigmentiphaga aceris</name>
    <dbReference type="NCBI Taxonomy" id="1940612"/>
    <lineage>
        <taxon>Bacteria</taxon>
        <taxon>Pseudomonadati</taxon>
        <taxon>Pseudomonadota</taxon>
        <taxon>Betaproteobacteria</taxon>
        <taxon>Burkholderiales</taxon>
        <taxon>Alcaligenaceae</taxon>
        <taxon>Pigmentiphaga</taxon>
    </lineage>
</organism>
<accession>A0A5C0AZY0</accession>
<keyword evidence="2" id="KW-1185">Reference proteome</keyword>